<dbReference type="PANTHER" id="PTHR16199">
    <property type="entry name" value="CONDENSIN-2 COMPLEX SUBUNIT G2"/>
    <property type="match status" value="1"/>
</dbReference>
<feature type="region of interest" description="Disordered" evidence="1">
    <location>
        <begin position="590"/>
        <end position="614"/>
    </location>
</feature>
<dbReference type="GO" id="GO:0005634">
    <property type="term" value="C:nucleus"/>
    <property type="evidence" value="ECO:0007669"/>
    <property type="project" value="InterPro"/>
</dbReference>
<reference evidence="2 3" key="1">
    <citation type="journal article" date="2012" name="Genome Biol.">
        <title>Genome and low-iron response of an oceanic diatom adapted to chronic iron limitation.</title>
        <authorList>
            <person name="Lommer M."/>
            <person name="Specht M."/>
            <person name="Roy A.S."/>
            <person name="Kraemer L."/>
            <person name="Andreson R."/>
            <person name="Gutowska M.A."/>
            <person name="Wolf J."/>
            <person name="Bergner S.V."/>
            <person name="Schilhabel M.B."/>
            <person name="Klostermeier U.C."/>
            <person name="Beiko R.G."/>
            <person name="Rosenstiel P."/>
            <person name="Hippler M."/>
            <person name="Laroche J."/>
        </authorList>
    </citation>
    <scope>NUCLEOTIDE SEQUENCE [LARGE SCALE GENOMIC DNA]</scope>
    <source>
        <strain evidence="2 3">CCMP1005</strain>
    </source>
</reference>
<proteinExistence type="predicted"/>
<dbReference type="GO" id="GO:0000796">
    <property type="term" value="C:condensin complex"/>
    <property type="evidence" value="ECO:0007669"/>
    <property type="project" value="TreeGrafter"/>
</dbReference>
<dbReference type="InterPro" id="IPR024741">
    <property type="entry name" value="Condensin2_G2"/>
</dbReference>
<dbReference type="Proteomes" id="UP000266841">
    <property type="component" value="Unassembled WGS sequence"/>
</dbReference>
<feature type="non-terminal residue" evidence="2">
    <location>
        <position position="1"/>
    </location>
</feature>
<dbReference type="PANTHER" id="PTHR16199:SF4">
    <property type="entry name" value="CONDENSIN-2 COMPLEX SUBUNIT G2"/>
    <property type="match status" value="1"/>
</dbReference>
<dbReference type="AlphaFoldDB" id="K0R2Q5"/>
<keyword evidence="3" id="KW-1185">Reference proteome</keyword>
<evidence type="ECO:0000313" key="3">
    <source>
        <dbReference type="Proteomes" id="UP000266841"/>
    </source>
</evidence>
<name>K0R2Q5_THAOC</name>
<feature type="compositionally biased region" description="Acidic residues" evidence="1">
    <location>
        <begin position="215"/>
        <end position="224"/>
    </location>
</feature>
<dbReference type="GO" id="GO:0000070">
    <property type="term" value="P:mitotic sister chromatid segregation"/>
    <property type="evidence" value="ECO:0007669"/>
    <property type="project" value="TreeGrafter"/>
</dbReference>
<comment type="caution">
    <text evidence="2">The sequence shown here is derived from an EMBL/GenBank/DDBJ whole genome shotgun (WGS) entry which is preliminary data.</text>
</comment>
<organism evidence="2 3">
    <name type="scientific">Thalassiosira oceanica</name>
    <name type="common">Marine diatom</name>
    <dbReference type="NCBI Taxonomy" id="159749"/>
    <lineage>
        <taxon>Eukaryota</taxon>
        <taxon>Sar</taxon>
        <taxon>Stramenopiles</taxon>
        <taxon>Ochrophyta</taxon>
        <taxon>Bacillariophyta</taxon>
        <taxon>Coscinodiscophyceae</taxon>
        <taxon>Thalassiosirophycidae</taxon>
        <taxon>Thalassiosirales</taxon>
        <taxon>Thalassiosiraceae</taxon>
        <taxon>Thalassiosira</taxon>
    </lineage>
</organism>
<evidence type="ECO:0000313" key="2">
    <source>
        <dbReference type="EMBL" id="EJK46993.1"/>
    </source>
</evidence>
<dbReference type="OrthoDB" id="10062843at2759"/>
<sequence>NTDQPSVIIDEAFAVAKLLYDQLIPLHSLATEEATHTQREICNVCERWWHGNFDGKGQLITSLVSLLLVYSLNDDSDVNDVKRLYLIRSAINFFDFEDESIENFKSRLLKTVGSLLFLQTDVGKKFIQHLFTVDGDFADELHDALKAQLVNGEGSARSACAEIYVAIWKSAFGDSSEALHKALKAQLNAAGASARTACADVYYRTWKSASRFSSDEDVDGEEDEVSSRQSNAGALDSGGDSPAPESAHALAAGPPAAGAAGRLADIVSGNPDFGFTSTGHEFVVRCTRSGNAHQGLGFSLRRCLFLGRVVYMVNNIYESGTALRVRKSDIFVSAGNLTASDLISRHVHASKREAVLRETLANLPMPVDLKFLRISVPRGSLRLVKDAHIADGVAPNPRNNQFQTFDVRYDNSEKHIGFRLKRKKVHGIDVFVAVRIDQSDEQMSMLLENDVLVMVNGKRLILQVGPIVSPDERGAALTSIIDIMPSPKTLTFKRYPENAVFSDPPAPAQQSEGGRRVDYSHPIAIGKVKLLHDEGTEPSNDVAYIKRHSVFVICCYTDGTAKVQYVFPSTRLNRIVPINELDDLTEPLGVPAELDGQNNRIVGSDIPSFDEDSRAMKSKKRKAAADEREDALGFAPKKHRWKLSNSTYVTAGRRSKFRLALSELSPQAQQDYDDFDIRSSEGDHLDPPSGDTDLGFIRESELQLVQPSNQQQANPQGQPMSHVRIVKGKLRINGIEYVSRNDKRCRCKRDKPGRKRRCPGMAQVIQGQCRITIDHTNECTLASLTEGGVINTLDRKVATDLELLYSDKSYFIENQNIIQVWTRIDARKQFPNLDEQTKLIDLIVESDWERARAIVDDIKNMNGKVVEPYYYTSSFGLVASVINAMITYIGHITNGEYISLKLTATKDGEKTRVYCNAAHVVFDVYGSGPRQNGEGGTIDHSLTGRRQHNVPNRLQRIHVQHNCAGGCARGLGRESRRNVSQG</sequence>
<feature type="region of interest" description="Disordered" evidence="1">
    <location>
        <begin position="213"/>
        <end position="253"/>
    </location>
</feature>
<dbReference type="eggNOG" id="KOG1949">
    <property type="taxonomic scope" value="Eukaryota"/>
</dbReference>
<protein>
    <submittedName>
        <fullName evidence="2">Uncharacterized protein</fullName>
    </submittedName>
</protein>
<gene>
    <name evidence="2" type="ORF">THAOC_34305</name>
</gene>
<dbReference type="Pfam" id="PF12422">
    <property type="entry name" value="Condensin2nSMC"/>
    <property type="match status" value="1"/>
</dbReference>
<dbReference type="EMBL" id="AGNL01047422">
    <property type="protein sequence ID" value="EJK46993.1"/>
    <property type="molecule type" value="Genomic_DNA"/>
</dbReference>
<evidence type="ECO:0000256" key="1">
    <source>
        <dbReference type="SAM" id="MobiDB-lite"/>
    </source>
</evidence>
<accession>K0R2Q5</accession>